<name>A0A2S6CM50_9PEZI</name>
<accession>A0A2S6CM50</accession>
<reference evidence="3" key="1">
    <citation type="journal article" date="2017" name="bioRxiv">
        <title>Conservation of a gene cluster reveals novel cercosporin biosynthetic mechanisms and extends production to the genus Colletotrichum.</title>
        <authorList>
            <person name="de Jonge R."/>
            <person name="Ebert M.K."/>
            <person name="Huitt-Roehl C.R."/>
            <person name="Pal P."/>
            <person name="Suttle J.C."/>
            <person name="Spanner R.E."/>
            <person name="Neubauer J.D."/>
            <person name="Jurick W.M.II."/>
            <person name="Stott K.A."/>
            <person name="Secor G.A."/>
            <person name="Thomma B.P.H.J."/>
            <person name="Van de Peer Y."/>
            <person name="Townsend C.A."/>
            <person name="Bolton M.D."/>
        </authorList>
    </citation>
    <scope>NUCLEOTIDE SEQUENCE [LARGE SCALE GENOMIC DNA]</scope>
    <source>
        <strain evidence="3">CBS538.71</strain>
    </source>
</reference>
<dbReference type="InterPro" id="IPR038883">
    <property type="entry name" value="AN11006-like"/>
</dbReference>
<evidence type="ECO:0000313" key="3">
    <source>
        <dbReference type="Proteomes" id="UP000237631"/>
    </source>
</evidence>
<proteinExistence type="predicted"/>
<gene>
    <name evidence="2" type="ORF">CBER1_02308</name>
</gene>
<evidence type="ECO:0000313" key="2">
    <source>
        <dbReference type="EMBL" id="PPJ60802.1"/>
    </source>
</evidence>
<evidence type="ECO:0000259" key="1">
    <source>
        <dbReference type="Pfam" id="PF20150"/>
    </source>
</evidence>
<organism evidence="2 3">
    <name type="scientific">Cercospora berteroae</name>
    <dbReference type="NCBI Taxonomy" id="357750"/>
    <lineage>
        <taxon>Eukaryota</taxon>
        <taxon>Fungi</taxon>
        <taxon>Dikarya</taxon>
        <taxon>Ascomycota</taxon>
        <taxon>Pezizomycotina</taxon>
        <taxon>Dothideomycetes</taxon>
        <taxon>Dothideomycetidae</taxon>
        <taxon>Mycosphaerellales</taxon>
        <taxon>Mycosphaerellaceae</taxon>
        <taxon>Cercospora</taxon>
    </lineage>
</organism>
<dbReference type="OrthoDB" id="5413827at2759"/>
<dbReference type="Pfam" id="PF20150">
    <property type="entry name" value="2EXR"/>
    <property type="match status" value="1"/>
</dbReference>
<protein>
    <recommendedName>
        <fullName evidence="1">2EXR domain-containing protein</fullName>
    </recommendedName>
</protein>
<dbReference type="InterPro" id="IPR045518">
    <property type="entry name" value="2EXR"/>
</dbReference>
<keyword evidence="3" id="KW-1185">Reference proteome</keyword>
<dbReference type="AlphaFoldDB" id="A0A2S6CM50"/>
<sequence length="223" mass="25450">MDGSPLGKLAPELRNRIWSFLVPTEERIELSNSIYHRDPTGFRSTQKIPRSLLLTCKQVHNEIAGLLYCSNTYRIIADSVGHAQVLLGYLKARRGLEDVRKVVVLSRHEYALGRVSESRLARRTQWTIARLPEMRSSVEYLEHFAWEFVLPPDVSPRQRGPPVLKLLIDVFDYENALSKAAAQVQDLIARFEADGETEQVARWKAMVQDLGLYDSQSEQADKS</sequence>
<dbReference type="EMBL" id="PNEN01000211">
    <property type="protein sequence ID" value="PPJ60802.1"/>
    <property type="molecule type" value="Genomic_DNA"/>
</dbReference>
<dbReference type="Proteomes" id="UP000237631">
    <property type="component" value="Unassembled WGS sequence"/>
</dbReference>
<comment type="caution">
    <text evidence="2">The sequence shown here is derived from an EMBL/GenBank/DDBJ whole genome shotgun (WGS) entry which is preliminary data.</text>
</comment>
<feature type="domain" description="2EXR" evidence="1">
    <location>
        <begin position="8"/>
        <end position="73"/>
    </location>
</feature>
<dbReference type="PANTHER" id="PTHR42085:SF1">
    <property type="entry name" value="F-BOX DOMAIN-CONTAINING PROTEIN"/>
    <property type="match status" value="1"/>
</dbReference>
<dbReference type="PANTHER" id="PTHR42085">
    <property type="entry name" value="F-BOX DOMAIN-CONTAINING PROTEIN"/>
    <property type="match status" value="1"/>
</dbReference>